<dbReference type="SUPFAM" id="SSF52172">
    <property type="entry name" value="CheY-like"/>
    <property type="match status" value="1"/>
</dbReference>
<evidence type="ECO:0000313" key="2">
    <source>
        <dbReference type="Proteomes" id="UP000474159"/>
    </source>
</evidence>
<protein>
    <submittedName>
        <fullName evidence="1">Response regulator</fullName>
    </submittedName>
</protein>
<gene>
    <name evidence="1" type="ORF">F6X53_14385</name>
</gene>
<dbReference type="Proteomes" id="UP000474159">
    <property type="component" value="Unassembled WGS sequence"/>
</dbReference>
<organism evidence="1 2">
    <name type="scientific">Methylobacterium soli</name>
    <dbReference type="NCBI Taxonomy" id="553447"/>
    <lineage>
        <taxon>Bacteria</taxon>
        <taxon>Pseudomonadati</taxon>
        <taxon>Pseudomonadota</taxon>
        <taxon>Alphaproteobacteria</taxon>
        <taxon>Hyphomicrobiales</taxon>
        <taxon>Methylobacteriaceae</taxon>
        <taxon>Methylobacterium</taxon>
    </lineage>
</organism>
<dbReference type="Gene3D" id="3.40.50.2300">
    <property type="match status" value="1"/>
</dbReference>
<accession>A0A6L3SXM5</accession>
<proteinExistence type="predicted"/>
<sequence>MLTTSGLEAYGFDVRSARTAAEAEAILRDAESLRFLHVLVTDADVGDGLALAALARRLRPSIQVIYTARQPHRISAAHKVAGAPCLRTPYHPHQLAGIIGGLQASTAPSATQAQRAA</sequence>
<dbReference type="InterPro" id="IPR011006">
    <property type="entry name" value="CheY-like_superfamily"/>
</dbReference>
<dbReference type="OrthoDB" id="8020441at2"/>
<reference evidence="1 2" key="1">
    <citation type="submission" date="2019-09" db="EMBL/GenBank/DDBJ databases">
        <title>YIM 48816 draft genome.</title>
        <authorList>
            <person name="Jiang L."/>
        </authorList>
    </citation>
    <scope>NUCLEOTIDE SEQUENCE [LARGE SCALE GENOMIC DNA]</scope>
    <source>
        <strain evidence="1 2">YIM 48816</strain>
    </source>
</reference>
<evidence type="ECO:0000313" key="1">
    <source>
        <dbReference type="EMBL" id="KAB1078579.1"/>
    </source>
</evidence>
<name>A0A6L3SXM5_9HYPH</name>
<dbReference type="AlphaFoldDB" id="A0A6L3SXM5"/>
<keyword evidence="2" id="KW-1185">Reference proteome</keyword>
<comment type="caution">
    <text evidence="1">The sequence shown here is derived from an EMBL/GenBank/DDBJ whole genome shotgun (WGS) entry which is preliminary data.</text>
</comment>
<dbReference type="EMBL" id="VZZK01000013">
    <property type="protein sequence ID" value="KAB1078579.1"/>
    <property type="molecule type" value="Genomic_DNA"/>
</dbReference>
<dbReference type="RefSeq" id="WP_151000892.1">
    <property type="nucleotide sequence ID" value="NZ_VZZK01000013.1"/>
</dbReference>